<sequence length="441" mass="48718">MLVILYVEIARLYGTLGYQRKAAFFLRQVAQLYMQQENRLAAISAMQVLATTTTKTYRVQSRASMSKNSNDIITSHADSGKTHNQTMVVLREILLLSAVRAGSDPLAAWSAAARLLRSYYPLITPAGAKRLPSGIRCADAALPFIRLHSFPIHPLQVDLIKRNPARDDWWAGRYKSMNDNSKQEMLCVVWEPAQGLVLSDPFRCCGNPKLKNLEAVISVSHETLQSVLPLKPGAEVTIPVTIKAWQLGLTEHEIAGSKKASGSMGRHPKDNSSPPYKIDPNRGSWGLRFLELELSNPTDVGFEISVSFELENSSNPSTFGFLLSQNASKDENGDSDTHNVSSSSTSPVVAHDMTHNLINNKIATVLRDGVLNEITMEVPSLQETIHRFTLYFLVPGEYTLVAAALIEDANEILRSRAKTTSPDEPIFCRGPPFRVRVMGTS</sequence>
<dbReference type="OMA" id="MTHNLIN"/>
<reference evidence="4" key="1">
    <citation type="submission" date="2021-01" db="UniProtKB">
        <authorList>
            <consortium name="EnsemblPlants"/>
        </authorList>
    </citation>
    <scope>IDENTIFICATION</scope>
</reference>
<dbReference type="InterPro" id="IPR013935">
    <property type="entry name" value="Trs120_TRAPPC9"/>
</dbReference>
<feature type="region of interest" description="Disordered" evidence="1">
    <location>
        <begin position="256"/>
        <end position="278"/>
    </location>
</feature>
<dbReference type="InterPro" id="IPR058564">
    <property type="entry name" value="TPR_TRAPPC9_Trs120"/>
</dbReference>
<evidence type="ECO:0000256" key="1">
    <source>
        <dbReference type="SAM" id="MobiDB-lite"/>
    </source>
</evidence>
<protein>
    <submittedName>
        <fullName evidence="4">Uncharacterized protein</fullName>
    </submittedName>
</protein>
<proteinExistence type="predicted"/>
<organism evidence="4 5">
    <name type="scientific">Kalanchoe fedtschenkoi</name>
    <name type="common">Lavender scallops</name>
    <name type="synonym">South American air plant</name>
    <dbReference type="NCBI Taxonomy" id="63787"/>
    <lineage>
        <taxon>Eukaryota</taxon>
        <taxon>Viridiplantae</taxon>
        <taxon>Streptophyta</taxon>
        <taxon>Embryophyta</taxon>
        <taxon>Tracheophyta</taxon>
        <taxon>Spermatophyta</taxon>
        <taxon>Magnoliopsida</taxon>
        <taxon>eudicotyledons</taxon>
        <taxon>Gunneridae</taxon>
        <taxon>Pentapetalae</taxon>
        <taxon>Saxifragales</taxon>
        <taxon>Crassulaceae</taxon>
        <taxon>Kalanchoe</taxon>
    </lineage>
</organism>
<accession>A0A7N0TA99</accession>
<dbReference type="AlphaFoldDB" id="A0A7N0TA99"/>
<dbReference type="Gramene" id="Kaladp0028s0002.1.v1.1">
    <property type="protein sequence ID" value="Kaladp0028s0002.1.v1.1"/>
    <property type="gene ID" value="Kaladp0028s0002.v1.1"/>
</dbReference>
<evidence type="ECO:0000259" key="3">
    <source>
        <dbReference type="Pfam" id="PF26283"/>
    </source>
</evidence>
<feature type="region of interest" description="Disordered" evidence="1">
    <location>
        <begin position="326"/>
        <end position="347"/>
    </location>
</feature>
<dbReference type="InterPro" id="IPR058568">
    <property type="entry name" value="Ig_TRAPPC9_Trs120_4th"/>
</dbReference>
<feature type="compositionally biased region" description="Basic and acidic residues" evidence="1">
    <location>
        <begin position="328"/>
        <end position="337"/>
    </location>
</feature>
<dbReference type="EnsemblPlants" id="Kaladp0028s0002.1.v1.1">
    <property type="protein sequence ID" value="Kaladp0028s0002.1.v1.1"/>
    <property type="gene ID" value="Kaladp0028s0002.v1.1"/>
</dbReference>
<feature type="domain" description="Trs120/TRAPPC9 TPR region" evidence="2">
    <location>
        <begin position="5"/>
        <end position="131"/>
    </location>
</feature>
<dbReference type="Pfam" id="PF26283">
    <property type="entry name" value="Ig_TRAPPC9-Trs120_4th"/>
    <property type="match status" value="1"/>
</dbReference>
<keyword evidence="5" id="KW-1185">Reference proteome</keyword>
<feature type="domain" description="Trs120/TRAPPC9 fourth Ig-like" evidence="3">
    <location>
        <begin position="345"/>
        <end position="437"/>
    </location>
</feature>
<evidence type="ECO:0000313" key="4">
    <source>
        <dbReference type="EnsemblPlants" id="Kaladp0028s0002.1.v1.1"/>
    </source>
</evidence>
<evidence type="ECO:0000313" key="5">
    <source>
        <dbReference type="Proteomes" id="UP000594263"/>
    </source>
</evidence>
<evidence type="ECO:0000259" key="2">
    <source>
        <dbReference type="Pfam" id="PF26251"/>
    </source>
</evidence>
<dbReference type="Proteomes" id="UP000594263">
    <property type="component" value="Unplaced"/>
</dbReference>
<dbReference type="PANTHER" id="PTHR21512">
    <property type="entry name" value="TRAFFICKING PROTEIN PARTICLE COMPLEX SUBUNIT 9"/>
    <property type="match status" value="1"/>
</dbReference>
<name>A0A7N0TA99_KALFE</name>
<dbReference type="PANTHER" id="PTHR21512:SF5">
    <property type="entry name" value="TRAFFICKING PROTEIN PARTICLE COMPLEX SUBUNIT 9"/>
    <property type="match status" value="1"/>
</dbReference>
<dbReference type="GO" id="GO:0005802">
    <property type="term" value="C:trans-Golgi network"/>
    <property type="evidence" value="ECO:0007669"/>
    <property type="project" value="TreeGrafter"/>
</dbReference>
<dbReference type="Pfam" id="PF26251">
    <property type="entry name" value="TPR_TRAPPC9-Trs120"/>
    <property type="match status" value="1"/>
</dbReference>